<dbReference type="GO" id="GO:0005886">
    <property type="term" value="C:plasma membrane"/>
    <property type="evidence" value="ECO:0000318"/>
    <property type="project" value="GO_Central"/>
</dbReference>
<feature type="transmembrane region" description="Helical" evidence="7">
    <location>
        <begin position="324"/>
        <end position="342"/>
    </location>
</feature>
<dbReference type="Pfam" id="PF01733">
    <property type="entry name" value="Nucleoside_tran"/>
    <property type="match status" value="1"/>
</dbReference>
<dbReference type="AlphaFoldDB" id="A0A0K9PIH2"/>
<accession>A0A0K9PIH2</accession>
<feature type="transmembrane region" description="Helical" evidence="7">
    <location>
        <begin position="55"/>
        <end position="75"/>
    </location>
</feature>
<keyword evidence="6 7" id="KW-0472">Membrane</keyword>
<dbReference type="InterPro" id="IPR002259">
    <property type="entry name" value="Eqnu_transpt"/>
</dbReference>
<protein>
    <submittedName>
        <fullName evidence="8">Equilibrative nucleotide transporter 3</fullName>
    </submittedName>
</protein>
<keyword evidence="4 7" id="KW-0812">Transmembrane</keyword>
<comment type="caution">
    <text evidence="8">The sequence shown here is derived from an EMBL/GenBank/DDBJ whole genome shotgun (WGS) entry which is preliminary data.</text>
</comment>
<evidence type="ECO:0000256" key="1">
    <source>
        <dbReference type="ARBA" id="ARBA00004141"/>
    </source>
</evidence>
<evidence type="ECO:0000256" key="6">
    <source>
        <dbReference type="ARBA" id="ARBA00023136"/>
    </source>
</evidence>
<name>A0A0K9PIH2_ZOSMR</name>
<evidence type="ECO:0000313" key="9">
    <source>
        <dbReference type="Proteomes" id="UP000036987"/>
    </source>
</evidence>
<proteinExistence type="inferred from homology"/>
<feature type="transmembrane region" description="Helical" evidence="7">
    <location>
        <begin position="261"/>
        <end position="280"/>
    </location>
</feature>
<feature type="transmembrane region" description="Helical" evidence="7">
    <location>
        <begin position="292"/>
        <end position="312"/>
    </location>
</feature>
<dbReference type="PANTHER" id="PTHR10332:SF30">
    <property type="entry name" value="EQUILIBRATIVE NUCLEOTIDE TRANSPORTER 2"/>
    <property type="match status" value="1"/>
</dbReference>
<evidence type="ECO:0000256" key="4">
    <source>
        <dbReference type="ARBA" id="ARBA00022692"/>
    </source>
</evidence>
<feature type="transmembrane region" description="Helical" evidence="7">
    <location>
        <begin position="16"/>
        <end position="35"/>
    </location>
</feature>
<dbReference type="SUPFAM" id="SSF103473">
    <property type="entry name" value="MFS general substrate transporter"/>
    <property type="match status" value="1"/>
</dbReference>
<comment type="subcellular location">
    <subcellularLocation>
        <location evidence="1">Membrane</location>
        <topology evidence="1">Multi-pass membrane protein</topology>
    </subcellularLocation>
</comment>
<keyword evidence="9" id="KW-1185">Reference proteome</keyword>
<feature type="transmembrane region" description="Helical" evidence="7">
    <location>
        <begin position="388"/>
        <end position="408"/>
    </location>
</feature>
<organism evidence="8 9">
    <name type="scientific">Zostera marina</name>
    <name type="common">Eelgrass</name>
    <dbReference type="NCBI Taxonomy" id="29655"/>
    <lineage>
        <taxon>Eukaryota</taxon>
        <taxon>Viridiplantae</taxon>
        <taxon>Streptophyta</taxon>
        <taxon>Embryophyta</taxon>
        <taxon>Tracheophyta</taxon>
        <taxon>Spermatophyta</taxon>
        <taxon>Magnoliopsida</taxon>
        <taxon>Liliopsida</taxon>
        <taxon>Zosteraceae</taxon>
        <taxon>Zostera</taxon>
    </lineage>
</organism>
<gene>
    <name evidence="8" type="ORF">ZOSMA_24G00580</name>
</gene>
<feature type="transmembrane region" description="Helical" evidence="7">
    <location>
        <begin position="87"/>
        <end position="107"/>
    </location>
</feature>
<feature type="transmembrane region" description="Helical" evidence="7">
    <location>
        <begin position="148"/>
        <end position="166"/>
    </location>
</feature>
<dbReference type="PANTHER" id="PTHR10332">
    <property type="entry name" value="EQUILIBRATIVE NUCLEOSIDE TRANSPORTER"/>
    <property type="match status" value="1"/>
</dbReference>
<evidence type="ECO:0000313" key="8">
    <source>
        <dbReference type="EMBL" id="KMZ68037.1"/>
    </source>
</evidence>
<keyword evidence="5 7" id="KW-1133">Transmembrane helix</keyword>
<evidence type="ECO:0000256" key="2">
    <source>
        <dbReference type="ARBA" id="ARBA00007965"/>
    </source>
</evidence>
<evidence type="ECO:0000256" key="7">
    <source>
        <dbReference type="SAM" id="Phobius"/>
    </source>
</evidence>
<dbReference type="PIRSF" id="PIRSF016379">
    <property type="entry name" value="ENT"/>
    <property type="match status" value="1"/>
</dbReference>
<keyword evidence="3" id="KW-0813">Transport</keyword>
<evidence type="ECO:0000256" key="5">
    <source>
        <dbReference type="ARBA" id="ARBA00022989"/>
    </source>
</evidence>
<dbReference type="GO" id="GO:0005337">
    <property type="term" value="F:nucleoside transmembrane transporter activity"/>
    <property type="evidence" value="ECO:0000318"/>
    <property type="project" value="GO_Central"/>
</dbReference>
<comment type="similarity">
    <text evidence="2">Belongs to the SLC29A/ENT transporter (TC 2.A.57) family.</text>
</comment>
<dbReference type="Proteomes" id="UP000036987">
    <property type="component" value="Unassembled WGS sequence"/>
</dbReference>
<sequence length="413" mass="45646">MDSNLGSNMILHPKKGMWLAMFVCFILGIGSLLTWNSMLTIVDYYAYLFPEYHPTRILVLVFQPFSLLFVSILAYNEARINTRLRNLVGYTIFFLSSLAVIILDVASGGKGGIVPFLSLCVLSAAFGVGDALVQAGMVGDLSLMCPQLVQWFLVGSAASGVITSALRMVTKASFNSTNGLRKGALLFFGITCFLEFVCLILYATILPHLPIIKDYRSQAASEGSKTVYSDLSVAGLHHDQVSKNSPERLTNNQLLSKNKDYAVGIIVVGMISLSIFPGFISENTGKHSLGSWYAVVLIGVYNLWNLLGRCTPRIKYLKIESRKWLMVAIWSRSIFIPAFYIAEHHGGQTLMIILTSLLGLSNGHFTVRILTEAPKGYKAPEKNALGNMLIVFFLWGMFIGAMLNWLWLIGKGW</sequence>
<dbReference type="OrthoDB" id="1856718at2759"/>
<feature type="transmembrane region" description="Helical" evidence="7">
    <location>
        <begin position="348"/>
        <end position="367"/>
    </location>
</feature>
<dbReference type="InterPro" id="IPR036259">
    <property type="entry name" value="MFS_trans_sf"/>
</dbReference>
<dbReference type="EMBL" id="LFYR01000864">
    <property type="protein sequence ID" value="KMZ68037.1"/>
    <property type="molecule type" value="Genomic_DNA"/>
</dbReference>
<evidence type="ECO:0000256" key="3">
    <source>
        <dbReference type="ARBA" id="ARBA00022448"/>
    </source>
</evidence>
<feature type="transmembrane region" description="Helical" evidence="7">
    <location>
        <begin position="113"/>
        <end position="136"/>
    </location>
</feature>
<feature type="transmembrane region" description="Helical" evidence="7">
    <location>
        <begin position="186"/>
        <end position="206"/>
    </location>
</feature>
<reference evidence="9" key="1">
    <citation type="journal article" date="2016" name="Nature">
        <title>The genome of the seagrass Zostera marina reveals angiosperm adaptation to the sea.</title>
        <authorList>
            <person name="Olsen J.L."/>
            <person name="Rouze P."/>
            <person name="Verhelst B."/>
            <person name="Lin Y.-C."/>
            <person name="Bayer T."/>
            <person name="Collen J."/>
            <person name="Dattolo E."/>
            <person name="De Paoli E."/>
            <person name="Dittami S."/>
            <person name="Maumus F."/>
            <person name="Michel G."/>
            <person name="Kersting A."/>
            <person name="Lauritano C."/>
            <person name="Lohaus R."/>
            <person name="Toepel M."/>
            <person name="Tonon T."/>
            <person name="Vanneste K."/>
            <person name="Amirebrahimi M."/>
            <person name="Brakel J."/>
            <person name="Bostroem C."/>
            <person name="Chovatia M."/>
            <person name="Grimwood J."/>
            <person name="Jenkins J.W."/>
            <person name="Jueterbock A."/>
            <person name="Mraz A."/>
            <person name="Stam W.T."/>
            <person name="Tice H."/>
            <person name="Bornberg-Bauer E."/>
            <person name="Green P.J."/>
            <person name="Pearson G.A."/>
            <person name="Procaccini G."/>
            <person name="Duarte C.M."/>
            <person name="Schmutz J."/>
            <person name="Reusch T.B.H."/>
            <person name="Van de Peer Y."/>
        </authorList>
    </citation>
    <scope>NUCLEOTIDE SEQUENCE [LARGE SCALE GENOMIC DNA]</scope>
    <source>
        <strain evidence="9">cv. Finnish</strain>
    </source>
</reference>